<reference evidence="2 3" key="1">
    <citation type="journal article" date="2016" name="Nat. Commun.">
        <title>Thousands of microbial genomes shed light on interconnected biogeochemical processes in an aquifer system.</title>
        <authorList>
            <person name="Anantharaman K."/>
            <person name="Brown C.T."/>
            <person name="Hug L.A."/>
            <person name="Sharon I."/>
            <person name="Castelle C.J."/>
            <person name="Probst A.J."/>
            <person name="Thomas B.C."/>
            <person name="Singh A."/>
            <person name="Wilkins M.J."/>
            <person name="Karaoz U."/>
            <person name="Brodie E.L."/>
            <person name="Williams K.H."/>
            <person name="Hubbard S.S."/>
            <person name="Banfield J.F."/>
        </authorList>
    </citation>
    <scope>NUCLEOTIDE SEQUENCE [LARGE SCALE GENOMIC DNA]</scope>
</reference>
<protein>
    <submittedName>
        <fullName evidence="2">Uncharacterized protein</fullName>
    </submittedName>
</protein>
<accession>A0A1G2H8F2</accession>
<sequence length="78" mass="8853">MLVLLGLLLYVFLIISLDQIENGRTAFGNTGKFGTIVLKIILGLFVTGVVIWCIAPMVSLVWTKKLIRRWISHRRIRG</sequence>
<evidence type="ECO:0000256" key="1">
    <source>
        <dbReference type="SAM" id="Phobius"/>
    </source>
</evidence>
<dbReference type="EMBL" id="MHOD01000001">
    <property type="protein sequence ID" value="OGZ58732.1"/>
    <property type="molecule type" value="Genomic_DNA"/>
</dbReference>
<keyword evidence="1" id="KW-0812">Transmembrane</keyword>
<keyword evidence="1" id="KW-0472">Membrane</keyword>
<dbReference type="STRING" id="1802158.A2827_00400"/>
<proteinExistence type="predicted"/>
<evidence type="ECO:0000313" key="3">
    <source>
        <dbReference type="Proteomes" id="UP000177932"/>
    </source>
</evidence>
<keyword evidence="1" id="KW-1133">Transmembrane helix</keyword>
<dbReference type="Proteomes" id="UP000177932">
    <property type="component" value="Unassembled WGS sequence"/>
</dbReference>
<dbReference type="AlphaFoldDB" id="A0A1G2H8F2"/>
<name>A0A1G2H8F2_9BACT</name>
<comment type="caution">
    <text evidence="2">The sequence shown here is derived from an EMBL/GenBank/DDBJ whole genome shotgun (WGS) entry which is preliminary data.</text>
</comment>
<feature type="transmembrane region" description="Helical" evidence="1">
    <location>
        <begin position="40"/>
        <end position="62"/>
    </location>
</feature>
<evidence type="ECO:0000313" key="2">
    <source>
        <dbReference type="EMBL" id="OGZ58732.1"/>
    </source>
</evidence>
<gene>
    <name evidence="2" type="ORF">A2827_00400</name>
</gene>
<organism evidence="2 3">
    <name type="scientific">Candidatus Spechtbacteria bacterium RIFCSPHIGHO2_01_FULL_43_30</name>
    <dbReference type="NCBI Taxonomy" id="1802158"/>
    <lineage>
        <taxon>Bacteria</taxon>
        <taxon>Candidatus Spechtiibacteriota</taxon>
    </lineage>
</organism>